<protein>
    <submittedName>
        <fullName evidence="2">Uncharacterized protein</fullName>
    </submittedName>
</protein>
<name>A0A1B6QD98_SORBI</name>
<feature type="compositionally biased region" description="Basic residues" evidence="1">
    <location>
        <begin position="49"/>
        <end position="68"/>
    </location>
</feature>
<gene>
    <name evidence="2" type="ORF">SORBI_3002G243900</name>
</gene>
<dbReference type="EMBL" id="CM000761">
    <property type="protein sequence ID" value="KXG35880.1"/>
    <property type="molecule type" value="Genomic_DNA"/>
</dbReference>
<organism evidence="2 3">
    <name type="scientific">Sorghum bicolor</name>
    <name type="common">Sorghum</name>
    <name type="synonym">Sorghum vulgare</name>
    <dbReference type="NCBI Taxonomy" id="4558"/>
    <lineage>
        <taxon>Eukaryota</taxon>
        <taxon>Viridiplantae</taxon>
        <taxon>Streptophyta</taxon>
        <taxon>Embryophyta</taxon>
        <taxon>Tracheophyta</taxon>
        <taxon>Spermatophyta</taxon>
        <taxon>Magnoliopsida</taxon>
        <taxon>Liliopsida</taxon>
        <taxon>Poales</taxon>
        <taxon>Poaceae</taxon>
        <taxon>PACMAD clade</taxon>
        <taxon>Panicoideae</taxon>
        <taxon>Andropogonodae</taxon>
        <taxon>Andropogoneae</taxon>
        <taxon>Sorghinae</taxon>
        <taxon>Sorghum</taxon>
    </lineage>
</organism>
<feature type="compositionally biased region" description="Basic residues" evidence="1">
    <location>
        <begin position="88"/>
        <end position="99"/>
    </location>
</feature>
<sequence length="166" mass="18822">MRLLLNLSPTVRHQRTWGRPTRRGRRPRTQGRPPPATRAQGPALSPMVRHQRTRGCPTRRGRRPRTRGRPPPTTRAQGPALSPTARHQWTRGRPTRRGRRLARCLGFRRGPLAMSSLDPSPTTSTNRSDLISSLPNFVKHIPIDVVMLLNICFVECTGETQQYSVD</sequence>
<evidence type="ECO:0000313" key="2">
    <source>
        <dbReference type="EMBL" id="KXG35880.1"/>
    </source>
</evidence>
<evidence type="ECO:0000313" key="3">
    <source>
        <dbReference type="Proteomes" id="UP000000768"/>
    </source>
</evidence>
<feature type="region of interest" description="Disordered" evidence="1">
    <location>
        <begin position="1"/>
        <end position="99"/>
    </location>
</feature>
<dbReference type="AlphaFoldDB" id="A0A1B6QD98"/>
<dbReference type="Gramene" id="KXG35880">
    <property type="protein sequence ID" value="KXG35880"/>
    <property type="gene ID" value="SORBI_3002G243900"/>
</dbReference>
<reference evidence="2 3" key="1">
    <citation type="journal article" date="2009" name="Nature">
        <title>The Sorghum bicolor genome and the diversification of grasses.</title>
        <authorList>
            <person name="Paterson A.H."/>
            <person name="Bowers J.E."/>
            <person name="Bruggmann R."/>
            <person name="Dubchak I."/>
            <person name="Grimwood J."/>
            <person name="Gundlach H."/>
            <person name="Haberer G."/>
            <person name="Hellsten U."/>
            <person name="Mitros T."/>
            <person name="Poliakov A."/>
            <person name="Schmutz J."/>
            <person name="Spannagl M."/>
            <person name="Tang H."/>
            <person name="Wang X."/>
            <person name="Wicker T."/>
            <person name="Bharti A.K."/>
            <person name="Chapman J."/>
            <person name="Feltus F.A."/>
            <person name="Gowik U."/>
            <person name="Grigoriev I.V."/>
            <person name="Lyons E."/>
            <person name="Maher C.A."/>
            <person name="Martis M."/>
            <person name="Narechania A."/>
            <person name="Otillar R.P."/>
            <person name="Penning B.W."/>
            <person name="Salamov A.A."/>
            <person name="Wang Y."/>
            <person name="Zhang L."/>
            <person name="Carpita N.C."/>
            <person name="Freeling M."/>
            <person name="Gingle A.R."/>
            <person name="Hash C.T."/>
            <person name="Keller B."/>
            <person name="Klein P."/>
            <person name="Kresovich S."/>
            <person name="McCann M.C."/>
            <person name="Ming R."/>
            <person name="Peterson D.G."/>
            <person name="Mehboob-ur-Rahman"/>
            <person name="Ware D."/>
            <person name="Westhoff P."/>
            <person name="Mayer K.F."/>
            <person name="Messing J."/>
            <person name="Rokhsar D.S."/>
        </authorList>
    </citation>
    <scope>NUCLEOTIDE SEQUENCE [LARGE SCALE GENOMIC DNA]</scope>
    <source>
        <strain evidence="3">cv. BTx623</strain>
    </source>
</reference>
<dbReference type="Proteomes" id="UP000000768">
    <property type="component" value="Chromosome 2"/>
</dbReference>
<feature type="compositionally biased region" description="Basic residues" evidence="1">
    <location>
        <begin position="12"/>
        <end position="29"/>
    </location>
</feature>
<evidence type="ECO:0000256" key="1">
    <source>
        <dbReference type="SAM" id="MobiDB-lite"/>
    </source>
</evidence>
<accession>A0A1B6QD98</accession>
<reference evidence="3" key="2">
    <citation type="journal article" date="2018" name="Plant J.">
        <title>The Sorghum bicolor reference genome: improved assembly, gene annotations, a transcriptome atlas, and signatures of genome organization.</title>
        <authorList>
            <person name="McCormick R.F."/>
            <person name="Truong S.K."/>
            <person name="Sreedasyam A."/>
            <person name="Jenkins J."/>
            <person name="Shu S."/>
            <person name="Sims D."/>
            <person name="Kennedy M."/>
            <person name="Amirebrahimi M."/>
            <person name="Weers B.D."/>
            <person name="McKinley B."/>
            <person name="Mattison A."/>
            <person name="Morishige D.T."/>
            <person name="Grimwood J."/>
            <person name="Schmutz J."/>
            <person name="Mullet J.E."/>
        </authorList>
    </citation>
    <scope>NUCLEOTIDE SEQUENCE [LARGE SCALE GENOMIC DNA]</scope>
    <source>
        <strain evidence="3">cv. BTx623</strain>
    </source>
</reference>
<dbReference type="InParanoid" id="A0A1B6QD98"/>
<keyword evidence="3" id="KW-1185">Reference proteome</keyword>
<proteinExistence type="predicted"/>